<feature type="binding site" evidence="5">
    <location>
        <position position="176"/>
    </location>
    <ligand>
        <name>AMP</name>
        <dbReference type="ChEBI" id="CHEBI:456215"/>
    </ligand>
</feature>
<evidence type="ECO:0000256" key="6">
    <source>
        <dbReference type="RuleBase" id="RU003330"/>
    </source>
</evidence>
<feature type="binding site" evidence="5">
    <location>
        <begin position="85"/>
        <end position="88"/>
    </location>
    <ligand>
        <name>AMP</name>
        <dbReference type="ChEBI" id="CHEBI:456215"/>
    </ligand>
</feature>
<proteinExistence type="inferred from homology"/>
<evidence type="ECO:0000256" key="1">
    <source>
        <dbReference type="ARBA" id="ARBA00022679"/>
    </source>
</evidence>
<dbReference type="Pfam" id="PF00406">
    <property type="entry name" value="ADK"/>
    <property type="match status" value="1"/>
</dbReference>
<dbReference type="GO" id="GO:0005524">
    <property type="term" value="F:ATP binding"/>
    <property type="evidence" value="ECO:0007669"/>
    <property type="project" value="UniProtKB-UniRule"/>
</dbReference>
<dbReference type="InterPro" id="IPR027417">
    <property type="entry name" value="P-loop_NTPase"/>
</dbReference>
<dbReference type="SUPFAM" id="SSF52540">
    <property type="entry name" value="P-loop containing nucleoside triphosphate hydrolases"/>
    <property type="match status" value="1"/>
</dbReference>
<keyword evidence="5 7" id="KW-0067">ATP-binding</keyword>
<feature type="binding site" evidence="5">
    <location>
        <position position="36"/>
    </location>
    <ligand>
        <name>AMP</name>
        <dbReference type="ChEBI" id="CHEBI:456215"/>
    </ligand>
</feature>
<dbReference type="PRINTS" id="PR00094">
    <property type="entry name" value="ADENYLTKNASE"/>
</dbReference>
<feature type="binding site" evidence="5">
    <location>
        <begin position="57"/>
        <end position="59"/>
    </location>
    <ligand>
        <name>AMP</name>
        <dbReference type="ChEBI" id="CHEBI:456215"/>
    </ligand>
</feature>
<feature type="binding site" evidence="5">
    <location>
        <position position="213"/>
    </location>
    <ligand>
        <name>ATP</name>
        <dbReference type="ChEBI" id="CHEBI:30616"/>
    </ligand>
</feature>
<evidence type="ECO:0000313" key="9">
    <source>
        <dbReference type="Proteomes" id="UP000663929"/>
    </source>
</evidence>
<evidence type="ECO:0000256" key="7">
    <source>
        <dbReference type="RuleBase" id="RU003331"/>
    </source>
</evidence>
<evidence type="ECO:0000256" key="3">
    <source>
        <dbReference type="ARBA" id="ARBA00022741"/>
    </source>
</evidence>
<evidence type="ECO:0000313" key="8">
    <source>
        <dbReference type="EMBL" id="QTD53883.1"/>
    </source>
</evidence>
<protein>
    <recommendedName>
        <fullName evidence="5 7">Adenylate kinase</fullName>
        <shortName evidence="5">AK</shortName>
        <ecNumber evidence="5 7">2.7.4.3</ecNumber>
    </recommendedName>
    <alternativeName>
        <fullName evidence="5">ATP-AMP transphosphorylase</fullName>
    </alternativeName>
    <alternativeName>
        <fullName evidence="5">ATP:AMP phosphotransferase</fullName>
    </alternativeName>
    <alternativeName>
        <fullName evidence="5">Adenylate monophosphate kinase</fullName>
    </alternativeName>
</protein>
<dbReference type="InterPro" id="IPR000850">
    <property type="entry name" value="Adenylat/UMP-CMP_kin"/>
</dbReference>
<dbReference type="KEGG" id="scor:J3U87_15655"/>
<comment type="function">
    <text evidence="5">Catalyzes the reversible transfer of the terminal phosphate group between ATP and AMP. Plays an important role in cellular energy homeostasis and in adenine nucleotide metabolism.</text>
</comment>
<accession>A0A8A4TWL9</accession>
<comment type="similarity">
    <text evidence="5 6">Belongs to the adenylate kinase family.</text>
</comment>
<dbReference type="RefSeq" id="WP_237383983.1">
    <property type="nucleotide sequence ID" value="NZ_CP071793.1"/>
</dbReference>
<keyword evidence="1 5" id="KW-0808">Transferase</keyword>
<dbReference type="GO" id="GO:0044209">
    <property type="term" value="P:AMP salvage"/>
    <property type="evidence" value="ECO:0007669"/>
    <property type="project" value="UniProtKB-UniRule"/>
</dbReference>
<keyword evidence="5" id="KW-0963">Cytoplasm</keyword>
<dbReference type="AlphaFoldDB" id="A0A8A4TWL9"/>
<sequence length="228" mass="24830">MRVLIFGPNGSGKGTQSAILVKTYSLAHVESGGIFRENIKGGTELGKEAKAYIDRGELVPDSITIPMILDRLSRPDCESGWILDGFPRNPAQAKALTESLEAKDMPLDAVLVIELARDIAKQRLMGRRSCPAGHPNNTAIEAIRPKGEGDDLFCWKCGAKLSVRKDDVDEAAIDQRLDIYFDEENGTLGSVHEMARWAEANPNAKFIRVDGESAIDVVRDAIAAKLNA</sequence>
<organism evidence="8 9">
    <name type="scientific">Sulfidibacter corallicola</name>
    <dbReference type="NCBI Taxonomy" id="2818388"/>
    <lineage>
        <taxon>Bacteria</taxon>
        <taxon>Pseudomonadati</taxon>
        <taxon>Acidobacteriota</taxon>
        <taxon>Holophagae</taxon>
        <taxon>Acanthopleuribacterales</taxon>
        <taxon>Acanthopleuribacteraceae</taxon>
        <taxon>Sulfidibacter</taxon>
    </lineage>
</organism>
<feature type="binding site" evidence="5">
    <location>
        <position position="92"/>
    </location>
    <ligand>
        <name>AMP</name>
        <dbReference type="ChEBI" id="CHEBI:456215"/>
    </ligand>
</feature>
<feature type="binding site" evidence="5">
    <location>
        <position position="127"/>
    </location>
    <ligand>
        <name>ATP</name>
        <dbReference type="ChEBI" id="CHEBI:30616"/>
    </ligand>
</feature>
<dbReference type="CDD" id="cd01428">
    <property type="entry name" value="ADK"/>
    <property type="match status" value="1"/>
</dbReference>
<evidence type="ECO:0000256" key="2">
    <source>
        <dbReference type="ARBA" id="ARBA00022727"/>
    </source>
</evidence>
<comment type="caution">
    <text evidence="5">Lacks conserved residue(s) required for the propagation of feature annotation.</text>
</comment>
<dbReference type="InterPro" id="IPR033690">
    <property type="entry name" value="Adenylat_kinase_CS"/>
</dbReference>
<dbReference type="PANTHER" id="PTHR23359">
    <property type="entry name" value="NUCLEOTIDE KINASE"/>
    <property type="match status" value="1"/>
</dbReference>
<keyword evidence="9" id="KW-1185">Reference proteome</keyword>
<feature type="binding site" evidence="5">
    <location>
        <begin position="10"/>
        <end position="15"/>
    </location>
    <ligand>
        <name>ATP</name>
        <dbReference type="ChEBI" id="CHEBI:30616"/>
    </ligand>
</feature>
<feature type="binding site" evidence="5">
    <location>
        <position position="31"/>
    </location>
    <ligand>
        <name>AMP</name>
        <dbReference type="ChEBI" id="CHEBI:456215"/>
    </ligand>
</feature>
<evidence type="ECO:0000256" key="5">
    <source>
        <dbReference type="HAMAP-Rule" id="MF_00235"/>
    </source>
</evidence>
<keyword evidence="3 5" id="KW-0547">Nucleotide-binding</keyword>
<dbReference type="EC" id="2.7.4.3" evidence="5 7"/>
<dbReference type="PROSITE" id="PS00113">
    <property type="entry name" value="ADENYLATE_KINASE"/>
    <property type="match status" value="1"/>
</dbReference>
<dbReference type="GO" id="GO:0004017">
    <property type="term" value="F:AMP kinase activity"/>
    <property type="evidence" value="ECO:0007669"/>
    <property type="project" value="UniProtKB-UniRule"/>
</dbReference>
<reference evidence="8" key="1">
    <citation type="submission" date="2021-03" db="EMBL/GenBank/DDBJ databases">
        <title>Acanthopleuribacteraceae sp. M133.</title>
        <authorList>
            <person name="Wang G."/>
        </authorList>
    </citation>
    <scope>NUCLEOTIDE SEQUENCE</scope>
    <source>
        <strain evidence="8">M133</strain>
    </source>
</reference>
<dbReference type="Gene3D" id="3.40.50.300">
    <property type="entry name" value="P-loop containing nucleotide triphosphate hydrolases"/>
    <property type="match status" value="1"/>
</dbReference>
<comment type="domain">
    <text evidence="5">Consists of three domains, a large central CORE domain and two small peripheral domains, NMPbind and LID, which undergo movements during catalysis. The LID domain closes over the site of phosphoryl transfer upon ATP binding. Assembling and dissambling the active center during each catalytic cycle provides an effective means to prevent ATP hydrolysis.</text>
</comment>
<feature type="region of interest" description="NMP" evidence="5">
    <location>
        <begin position="30"/>
        <end position="59"/>
    </location>
</feature>
<dbReference type="UniPathway" id="UPA00588">
    <property type="reaction ID" value="UER00649"/>
</dbReference>
<dbReference type="GO" id="GO:0005737">
    <property type="term" value="C:cytoplasm"/>
    <property type="evidence" value="ECO:0007669"/>
    <property type="project" value="UniProtKB-SubCell"/>
</dbReference>
<feature type="binding site" evidence="5">
    <location>
        <position position="164"/>
    </location>
    <ligand>
        <name>AMP</name>
        <dbReference type="ChEBI" id="CHEBI:456215"/>
    </ligand>
</feature>
<dbReference type="Proteomes" id="UP000663929">
    <property type="component" value="Chromosome"/>
</dbReference>
<comment type="subcellular location">
    <subcellularLocation>
        <location evidence="5 7">Cytoplasm</location>
    </subcellularLocation>
</comment>
<name>A0A8A4TWL9_SULCO</name>
<dbReference type="EMBL" id="CP071793">
    <property type="protein sequence ID" value="QTD53883.1"/>
    <property type="molecule type" value="Genomic_DNA"/>
</dbReference>
<keyword evidence="2 5" id="KW-0545">Nucleotide biosynthesis</keyword>
<evidence type="ECO:0000256" key="4">
    <source>
        <dbReference type="ARBA" id="ARBA00022777"/>
    </source>
</evidence>
<comment type="pathway">
    <text evidence="5">Purine metabolism; AMP biosynthesis via salvage pathway; AMP from ADP: step 1/1.</text>
</comment>
<comment type="catalytic activity">
    <reaction evidence="5 7">
        <text>AMP + ATP = 2 ADP</text>
        <dbReference type="Rhea" id="RHEA:12973"/>
        <dbReference type="ChEBI" id="CHEBI:30616"/>
        <dbReference type="ChEBI" id="CHEBI:456215"/>
        <dbReference type="ChEBI" id="CHEBI:456216"/>
        <dbReference type="EC" id="2.7.4.3"/>
    </reaction>
</comment>
<gene>
    <name evidence="5" type="primary">adk</name>
    <name evidence="8" type="ORF">J3U87_15655</name>
</gene>
<keyword evidence="4 5" id="KW-0418">Kinase</keyword>
<comment type="subunit">
    <text evidence="5 7">Monomer.</text>
</comment>
<dbReference type="HAMAP" id="MF_00235">
    <property type="entry name" value="Adenylate_kinase_Adk"/>
    <property type="match status" value="1"/>
</dbReference>